<dbReference type="EMBL" id="MN081869">
    <property type="protein sequence ID" value="QEA08332.1"/>
    <property type="molecule type" value="Genomic_DNA"/>
</dbReference>
<dbReference type="Gene3D" id="1.10.510.10">
    <property type="entry name" value="Transferase(Phosphotransferase) domain 1"/>
    <property type="match status" value="1"/>
</dbReference>
<organism evidence="4">
    <name type="scientific">Iridovirus Liz-CrIV</name>
    <dbReference type="NCBI Taxonomy" id="2594309"/>
    <lineage>
        <taxon>Viruses</taxon>
        <taxon>Varidnaviria</taxon>
        <taxon>Bamfordvirae</taxon>
        <taxon>Nucleocytoviricota</taxon>
        <taxon>Megaviricetes</taxon>
        <taxon>Pimascovirales</taxon>
        <taxon>Pimascovirales incertae sedis</taxon>
        <taxon>Iridoviridae</taxon>
    </lineage>
</organism>
<keyword evidence="1" id="KW-0067">ATP-binding</keyword>
<dbReference type="GO" id="GO:0004672">
    <property type="term" value="F:protein kinase activity"/>
    <property type="evidence" value="ECO:0007669"/>
    <property type="project" value="InterPro"/>
</dbReference>
<feature type="binding site" evidence="1">
    <location>
        <position position="188"/>
    </location>
    <ligand>
        <name>ATP</name>
        <dbReference type="ChEBI" id="CHEBI:30616"/>
    </ligand>
</feature>
<dbReference type="PANTHER" id="PTHR24419">
    <property type="entry name" value="INTERLEUKIN-1 RECEPTOR-ASSOCIATED KINASE"/>
    <property type="match status" value="1"/>
</dbReference>
<keyword evidence="1" id="KW-0547">Nucleotide-binding</keyword>
<accession>A0A5B8RKN6</accession>
<feature type="region of interest" description="Disordered" evidence="2">
    <location>
        <begin position="71"/>
        <end position="99"/>
    </location>
</feature>
<dbReference type="SUPFAM" id="SSF56112">
    <property type="entry name" value="Protein kinase-like (PK-like)"/>
    <property type="match status" value="1"/>
</dbReference>
<dbReference type="PROSITE" id="PS00107">
    <property type="entry name" value="PROTEIN_KINASE_ATP"/>
    <property type="match status" value="1"/>
</dbReference>
<dbReference type="GO" id="GO:0035556">
    <property type="term" value="P:intracellular signal transduction"/>
    <property type="evidence" value="ECO:0007669"/>
    <property type="project" value="TreeGrafter"/>
</dbReference>
<dbReference type="Pfam" id="PF08793">
    <property type="entry name" value="2C_adapt"/>
    <property type="match status" value="1"/>
</dbReference>
<proteinExistence type="predicted"/>
<evidence type="ECO:0000256" key="2">
    <source>
        <dbReference type="SAM" id="MobiDB-lite"/>
    </source>
</evidence>
<name>A0A5B8RKN6_9VIRU</name>
<feature type="compositionally biased region" description="Basic residues" evidence="2">
    <location>
        <begin position="86"/>
        <end position="95"/>
    </location>
</feature>
<sequence>MNFDKEKCDEWEKIRLNSSPKNPFTKRNVKKDGPTYKKIDLICRHNVVGGNVVDLNKLCLKWLKDNHPNVKISKLKSPPKVPLKVRSPKRKKSPVRRVSSPHILTDDEDDLLYDYLLSYRRAASEEITNYLRQTINDKTITAGNACMSNTKTLLKYFTNVKAVGKGSFGTVYIGNINIKNNVFSIAIKEGQISRFEANRAKKLQFPVEYLFNQMMNNILNNKMCPCFNYTYCIQFCDHCEVVSAVFNSPKSKITTCSVTMVEKADSDLIGLTSLDAQLSALFQILAAVHCIHKLYGIQHCDIKIANVLKKNIPKQANEYFRYSLDGINYFVPNTGFVAILNDFGVSFSTSPKISTSYFGVRNAKVVFNNNSYKFQPFTTQRYPQENKLRKITTLSPPPRLRGPEGDNLTLNKFIKNFDSKPSISVDLEDFQKFPTFGMYEDIQDVVRMFVGGKQTVQPGSHTQMRGLQPQVQNAITPFVEKLAPTSVWPENKVELFLANVLIHKIFTKFGYTNQPPNAIILETYKLP</sequence>
<dbReference type="InterPro" id="IPR011009">
    <property type="entry name" value="Kinase-like_dom_sf"/>
</dbReference>
<dbReference type="InterPro" id="IPR014901">
    <property type="entry name" value="2-cysteine_adaptor"/>
</dbReference>
<feature type="domain" description="Protein kinase" evidence="3">
    <location>
        <begin position="157"/>
        <end position="506"/>
    </location>
</feature>
<dbReference type="InterPro" id="IPR000719">
    <property type="entry name" value="Prot_kinase_dom"/>
</dbReference>
<dbReference type="GO" id="GO:0005524">
    <property type="term" value="F:ATP binding"/>
    <property type="evidence" value="ECO:0007669"/>
    <property type="project" value="UniProtKB-UniRule"/>
</dbReference>
<dbReference type="InterPro" id="IPR017441">
    <property type="entry name" value="Protein_kinase_ATP_BS"/>
</dbReference>
<evidence type="ECO:0000259" key="3">
    <source>
        <dbReference type="PROSITE" id="PS50011"/>
    </source>
</evidence>
<feature type="compositionally biased region" description="Low complexity" evidence="2">
    <location>
        <begin position="75"/>
        <end position="85"/>
    </location>
</feature>
<reference evidence="4" key="1">
    <citation type="journal article" date="2019" name="Viruses">
        <title>Detection and Characterization of Invertebrate Iridoviruses Found in Reptiles and Prey Insects in Europe over the Past Two Decades.</title>
        <authorList>
            <person name="Papp T."/>
            <person name="Marschang R.E."/>
        </authorList>
    </citation>
    <scope>NUCLEOTIDE SEQUENCE</scope>
    <source>
        <strain evidence="4">Liz-CrIV</strain>
    </source>
</reference>
<protein>
    <recommendedName>
        <fullName evidence="3">Protein kinase domain-containing protein</fullName>
    </recommendedName>
</protein>
<evidence type="ECO:0000313" key="4">
    <source>
        <dbReference type="EMBL" id="QEA08332.1"/>
    </source>
</evidence>
<dbReference type="PANTHER" id="PTHR24419:SF34">
    <property type="entry name" value="PROTEIN TUBE-RELATED"/>
    <property type="match status" value="1"/>
</dbReference>
<evidence type="ECO:0000256" key="1">
    <source>
        <dbReference type="PROSITE-ProRule" id="PRU10141"/>
    </source>
</evidence>
<dbReference type="PROSITE" id="PS50011">
    <property type="entry name" value="PROTEIN_KINASE_DOM"/>
    <property type="match status" value="1"/>
</dbReference>